<dbReference type="InterPro" id="IPR036322">
    <property type="entry name" value="WD40_repeat_dom_sf"/>
</dbReference>
<accession>A0AAD3E3T0</accession>
<gene>
    <name evidence="2" type="ORF">Agub_g15832</name>
</gene>
<dbReference type="GO" id="GO:0005737">
    <property type="term" value="C:cytoplasm"/>
    <property type="evidence" value="ECO:0007669"/>
    <property type="project" value="TreeGrafter"/>
</dbReference>
<comment type="caution">
    <text evidence="2">The sequence shown here is derived from an EMBL/GenBank/DDBJ whole genome shotgun (WGS) entry which is preliminary data.</text>
</comment>
<sequence>MEEPPVQVFWPPTPPAHSVTSVAVDGSAGLIYTGSCDGSIVRWQLRSDEPPRASVMLVGHTCAIRHLVPGLTDPDTHLLTHTPGNTGSTGHHAGEAAARYLLSVDEAGVCCIWREPCGRCELRRRVPELAAAAAAAGAVAFAQMPQDEPLTAGWLLAALPASAVCGSPPPPPPPPSHRPPSGQQELLGKPIHNIRSGSAGGAASPAPSASSRPHHLTGLPVPHVVLVLDWRCLVVTQVLPLQPLQQLLQVELPAAAPERLELSQGRRDRSPSDPLGRFGDDALASATATAEKLLSFRVSCCRVAAPPPHNGNGNGWCNGNSMSGCHGGSTDTGGLLHGGGCSPQTVLAVAAAVDALGTLYGCILPFDPYNPPAWSLAGLAGAAAGPGAGAGAGIPAGRRGHLGQQQQQQHMGAAGPTLQPWTLPGPAPGGQQQQQQQEEEVLSVHGRLLAATLSSDLGWAVLGSADAWVVLRARRDVLPTPPPPGMGVGCGSSPANLVAPCSPPTTHLLRMCYTATGVISLMNQQPAYTPTQPGLVCPPAPAHLLPVGVMHHGASTTQQQRCNAVRAAPHMLLLDDPWVVNPDVDGLRVLQDPHHHHLDSQLAGLQHHQQHHQPAKQQDLHEPLQQQLAAHPQPATQPNGQLPLPLLRILC</sequence>
<feature type="compositionally biased region" description="Low complexity" evidence="1">
    <location>
        <begin position="623"/>
        <end position="638"/>
    </location>
</feature>
<reference evidence="2 3" key="1">
    <citation type="journal article" date="2021" name="Sci. Rep.">
        <title>Genome sequencing of the multicellular alga Astrephomene provides insights into convergent evolution of germ-soma differentiation.</title>
        <authorList>
            <person name="Yamashita S."/>
            <person name="Yamamoto K."/>
            <person name="Matsuzaki R."/>
            <person name="Suzuki S."/>
            <person name="Yamaguchi H."/>
            <person name="Hirooka S."/>
            <person name="Minakuchi Y."/>
            <person name="Miyagishima S."/>
            <person name="Kawachi M."/>
            <person name="Toyoda A."/>
            <person name="Nozaki H."/>
        </authorList>
    </citation>
    <scope>NUCLEOTIDE SEQUENCE [LARGE SCALE GENOMIC DNA]</scope>
    <source>
        <strain evidence="2 3">NIES-4017</strain>
    </source>
</reference>
<evidence type="ECO:0000313" key="2">
    <source>
        <dbReference type="EMBL" id="GFR53114.1"/>
    </source>
</evidence>
<feature type="compositionally biased region" description="Pro residues" evidence="1">
    <location>
        <begin position="167"/>
        <end position="178"/>
    </location>
</feature>
<dbReference type="AlphaFoldDB" id="A0AAD3E3T0"/>
<feature type="region of interest" description="Disordered" evidence="1">
    <location>
        <begin position="165"/>
        <end position="214"/>
    </location>
</feature>
<dbReference type="InterPro" id="IPR015943">
    <property type="entry name" value="WD40/YVTN_repeat-like_dom_sf"/>
</dbReference>
<dbReference type="PANTHER" id="PTHR44099:SF4">
    <property type="entry name" value="RABCONNECTIN-3B, ISOFORM A"/>
    <property type="match status" value="1"/>
</dbReference>
<feature type="region of interest" description="Disordered" evidence="1">
    <location>
        <begin position="598"/>
        <end position="642"/>
    </location>
</feature>
<keyword evidence="3" id="KW-1185">Reference proteome</keyword>
<name>A0AAD3E3T0_9CHLO</name>
<dbReference type="Proteomes" id="UP001054857">
    <property type="component" value="Unassembled WGS sequence"/>
</dbReference>
<dbReference type="EMBL" id="BMAR01000092">
    <property type="protein sequence ID" value="GFR53114.1"/>
    <property type="molecule type" value="Genomic_DNA"/>
</dbReference>
<feature type="region of interest" description="Disordered" evidence="1">
    <location>
        <begin position="387"/>
        <end position="440"/>
    </location>
</feature>
<evidence type="ECO:0000256" key="1">
    <source>
        <dbReference type="SAM" id="MobiDB-lite"/>
    </source>
</evidence>
<organism evidence="2 3">
    <name type="scientific">Astrephomene gubernaculifera</name>
    <dbReference type="NCBI Taxonomy" id="47775"/>
    <lineage>
        <taxon>Eukaryota</taxon>
        <taxon>Viridiplantae</taxon>
        <taxon>Chlorophyta</taxon>
        <taxon>core chlorophytes</taxon>
        <taxon>Chlorophyceae</taxon>
        <taxon>CS clade</taxon>
        <taxon>Chlamydomonadales</taxon>
        <taxon>Astrephomenaceae</taxon>
        <taxon>Astrephomene</taxon>
    </lineage>
</organism>
<dbReference type="SUPFAM" id="SSF50978">
    <property type="entry name" value="WD40 repeat-like"/>
    <property type="match status" value="1"/>
</dbReference>
<proteinExistence type="predicted"/>
<dbReference type="PANTHER" id="PTHR44099">
    <property type="entry name" value="RABCONNECTIN-3B, ISOFORM A"/>
    <property type="match status" value="1"/>
</dbReference>
<dbReference type="Gene3D" id="2.130.10.10">
    <property type="entry name" value="YVTN repeat-like/Quinoprotein amine dehydrogenase"/>
    <property type="match status" value="1"/>
</dbReference>
<evidence type="ECO:0000313" key="3">
    <source>
        <dbReference type="Proteomes" id="UP001054857"/>
    </source>
</evidence>
<dbReference type="InterPro" id="IPR049916">
    <property type="entry name" value="WDR72-like"/>
</dbReference>
<feature type="non-terminal residue" evidence="2">
    <location>
        <position position="651"/>
    </location>
</feature>
<feature type="compositionally biased region" description="Low complexity" evidence="1">
    <location>
        <begin position="195"/>
        <end position="211"/>
    </location>
</feature>
<protein>
    <submittedName>
        <fullName evidence="2">Uncharacterized protein</fullName>
    </submittedName>
</protein>